<keyword evidence="1" id="KW-0472">Membrane</keyword>
<feature type="transmembrane region" description="Helical" evidence="1">
    <location>
        <begin position="438"/>
        <end position="459"/>
    </location>
</feature>
<feature type="transmembrane region" description="Helical" evidence="1">
    <location>
        <begin position="155"/>
        <end position="175"/>
    </location>
</feature>
<gene>
    <name evidence="2" type="ORF">SAMN02745244_01411</name>
</gene>
<evidence type="ECO:0000313" key="2">
    <source>
        <dbReference type="EMBL" id="SHI95702.1"/>
    </source>
</evidence>
<dbReference type="AlphaFoldDB" id="A0A1M6FDG0"/>
<dbReference type="PANTHER" id="PTHR37305:SF1">
    <property type="entry name" value="MEMBRANE PROTEIN"/>
    <property type="match status" value="1"/>
</dbReference>
<dbReference type="RefSeq" id="WP_073186836.1">
    <property type="nucleotide sequence ID" value="NZ_FQZG01000021.1"/>
</dbReference>
<keyword evidence="1" id="KW-1133">Transmembrane helix</keyword>
<evidence type="ECO:0000313" key="3">
    <source>
        <dbReference type="Proteomes" id="UP000184512"/>
    </source>
</evidence>
<feature type="transmembrane region" description="Helical" evidence="1">
    <location>
        <begin position="468"/>
        <end position="490"/>
    </location>
</feature>
<feature type="transmembrane region" description="Helical" evidence="1">
    <location>
        <begin position="359"/>
        <end position="378"/>
    </location>
</feature>
<feature type="transmembrane region" description="Helical" evidence="1">
    <location>
        <begin position="16"/>
        <end position="35"/>
    </location>
</feature>
<dbReference type="Pfam" id="PF12679">
    <property type="entry name" value="ABC2_membrane_2"/>
    <property type="match status" value="1"/>
</dbReference>
<dbReference type="OrthoDB" id="5142620at2"/>
<protein>
    <submittedName>
        <fullName evidence="2">ABC-2 family transporter protein</fullName>
    </submittedName>
</protein>
<dbReference type="EMBL" id="FQZG01000021">
    <property type="protein sequence ID" value="SHI95702.1"/>
    <property type="molecule type" value="Genomic_DNA"/>
</dbReference>
<feature type="transmembrane region" description="Helical" evidence="1">
    <location>
        <begin position="399"/>
        <end position="426"/>
    </location>
</feature>
<feature type="transmembrane region" description="Helical" evidence="1">
    <location>
        <begin position="516"/>
        <end position="537"/>
    </location>
</feature>
<dbReference type="GO" id="GO:0140359">
    <property type="term" value="F:ABC-type transporter activity"/>
    <property type="evidence" value="ECO:0007669"/>
    <property type="project" value="InterPro"/>
</dbReference>
<evidence type="ECO:0000256" key="1">
    <source>
        <dbReference type="SAM" id="Phobius"/>
    </source>
</evidence>
<name>A0A1M6FDG0_9ACTN</name>
<dbReference type="Proteomes" id="UP000184512">
    <property type="component" value="Unassembled WGS sequence"/>
</dbReference>
<dbReference type="GO" id="GO:0005886">
    <property type="term" value="C:plasma membrane"/>
    <property type="evidence" value="ECO:0007669"/>
    <property type="project" value="UniProtKB-SubCell"/>
</dbReference>
<accession>A0A1M6FDG0</accession>
<dbReference type="PANTHER" id="PTHR37305">
    <property type="entry name" value="INTEGRAL MEMBRANE PROTEIN-RELATED"/>
    <property type="match status" value="1"/>
</dbReference>
<feature type="transmembrane region" description="Helical" evidence="1">
    <location>
        <begin position="70"/>
        <end position="93"/>
    </location>
</feature>
<sequence>MSAAILARGLAEHRRGMLVTAGSVGAMLFLGLYMYQGIDLSFYDALPEAVRSLLGVPPHADASVMAYNEMLASIGALAFTGVAVAMGAGCVAADETAGRVSLILSAPVSRTRLALSRAAALVLSLVASGVLLWGIAEVAPLILGIETGDAHLLALMVHLVANALFHGALAFAVATATGRRSLGAGVAATVLVGGWLANGLLPIWKQGAADWVPWHWFNGSLPLVGGLDARDVALLLCGALAFFALGVLGFARRELRTAAVGPGVVDRLRSIPGVGGLLRPTGRGASLLAIRVAAQKVLVSYVTLLLALGMGLAMPPMYVGLADALADFGMSFPQSMVDMFGGGNLDTAAGFLHLETFGMIAPICIILVVTTAAASGIAGEERAGRMSVLLAQPLSRARVYLTVALTAALYSAVVAGALFLGVWGGVALSGVDVSVVNLAWACLLLLLLGWFFGALALLLSSATGRPSVAVWGTTAVAVASYFGYTLLLAAGRTEWGLWSPFAPYLYGPALMQGIEWWQPVWLGAGTLALLLIGLALWRHRDLAPVRG</sequence>
<feature type="transmembrane region" description="Helical" evidence="1">
    <location>
        <begin position="114"/>
        <end position="135"/>
    </location>
</feature>
<feature type="transmembrane region" description="Helical" evidence="1">
    <location>
        <begin position="232"/>
        <end position="251"/>
    </location>
</feature>
<organism evidence="2 3">
    <name type="scientific">Tessaracoccus bendigoensis DSM 12906</name>
    <dbReference type="NCBI Taxonomy" id="1123357"/>
    <lineage>
        <taxon>Bacteria</taxon>
        <taxon>Bacillati</taxon>
        <taxon>Actinomycetota</taxon>
        <taxon>Actinomycetes</taxon>
        <taxon>Propionibacteriales</taxon>
        <taxon>Propionibacteriaceae</taxon>
        <taxon>Tessaracoccus</taxon>
    </lineage>
</organism>
<keyword evidence="1" id="KW-0812">Transmembrane</keyword>
<feature type="transmembrane region" description="Helical" evidence="1">
    <location>
        <begin position="182"/>
        <end position="204"/>
    </location>
</feature>
<proteinExistence type="predicted"/>
<feature type="transmembrane region" description="Helical" evidence="1">
    <location>
        <begin position="298"/>
        <end position="318"/>
    </location>
</feature>
<reference evidence="2 3" key="1">
    <citation type="submission" date="2016-11" db="EMBL/GenBank/DDBJ databases">
        <authorList>
            <person name="Jaros S."/>
            <person name="Januszkiewicz K."/>
            <person name="Wedrychowicz H."/>
        </authorList>
    </citation>
    <scope>NUCLEOTIDE SEQUENCE [LARGE SCALE GENOMIC DNA]</scope>
    <source>
        <strain evidence="2 3">DSM 12906</strain>
    </source>
</reference>
<dbReference type="STRING" id="1123357.SAMN02745244_01411"/>
<keyword evidence="3" id="KW-1185">Reference proteome</keyword>